<dbReference type="InterPro" id="IPR003772">
    <property type="entry name" value="YceD"/>
</dbReference>
<dbReference type="AlphaFoldDB" id="L7LDJ9"/>
<dbReference type="RefSeq" id="WP_005943610.1">
    <property type="nucleotide sequence ID" value="NZ_ATVK01000066.1"/>
</dbReference>
<dbReference type="STRING" id="1121927.GOHSU_54_00140"/>
<comment type="caution">
    <text evidence="1">The sequence shown here is derived from an EMBL/GenBank/DDBJ whole genome shotgun (WGS) entry which is preliminary data.</text>
</comment>
<evidence type="ECO:0000313" key="2">
    <source>
        <dbReference type="Proteomes" id="UP000053405"/>
    </source>
</evidence>
<dbReference type="eggNOG" id="COG1399">
    <property type="taxonomic scope" value="Bacteria"/>
</dbReference>
<keyword evidence="2" id="KW-1185">Reference proteome</keyword>
<proteinExistence type="predicted"/>
<accession>L7LDJ9</accession>
<reference evidence="1 2" key="1">
    <citation type="submission" date="2012-12" db="EMBL/GenBank/DDBJ databases">
        <title>Whole genome shotgun sequence of Gordonia hirsuta NBRC 16056.</title>
        <authorList>
            <person name="Isaki-Nakamura S."/>
            <person name="Hosoyama A."/>
            <person name="Tsuchikane K."/>
            <person name="Katsumata H."/>
            <person name="Baba S."/>
            <person name="Yamazaki S."/>
            <person name="Fujita N."/>
        </authorList>
    </citation>
    <scope>NUCLEOTIDE SEQUENCE [LARGE SCALE GENOMIC DNA]</scope>
    <source>
        <strain evidence="1 2">NBRC 16056</strain>
    </source>
</reference>
<gene>
    <name evidence="1" type="ORF">GOHSU_54_00140</name>
</gene>
<dbReference type="Pfam" id="PF02620">
    <property type="entry name" value="YceD"/>
    <property type="match status" value="1"/>
</dbReference>
<name>L7LDJ9_9ACTN</name>
<evidence type="ECO:0000313" key="1">
    <source>
        <dbReference type="EMBL" id="GAC58836.1"/>
    </source>
</evidence>
<dbReference type="EMBL" id="BANT01000054">
    <property type="protein sequence ID" value="GAC58836.1"/>
    <property type="molecule type" value="Genomic_DNA"/>
</dbReference>
<dbReference type="PANTHER" id="PTHR34374">
    <property type="entry name" value="LARGE RIBOSOMAL RNA SUBUNIT ACCUMULATION PROTEIN YCED HOMOLOG 1, CHLOROPLASTIC"/>
    <property type="match status" value="1"/>
</dbReference>
<organism evidence="1 2">
    <name type="scientific">Gordonia hirsuta DSM 44140 = NBRC 16056</name>
    <dbReference type="NCBI Taxonomy" id="1121927"/>
    <lineage>
        <taxon>Bacteria</taxon>
        <taxon>Bacillati</taxon>
        <taxon>Actinomycetota</taxon>
        <taxon>Actinomycetes</taxon>
        <taxon>Mycobacteriales</taxon>
        <taxon>Gordoniaceae</taxon>
        <taxon>Gordonia</taxon>
    </lineage>
</organism>
<evidence type="ECO:0008006" key="3">
    <source>
        <dbReference type="Google" id="ProtNLM"/>
    </source>
</evidence>
<dbReference type="Proteomes" id="UP000053405">
    <property type="component" value="Unassembled WGS sequence"/>
</dbReference>
<protein>
    <recommendedName>
        <fullName evidence="3">Metal-binding protein</fullName>
    </recommendedName>
</protein>
<dbReference type="PANTHER" id="PTHR34374:SF1">
    <property type="entry name" value="LARGE RIBOSOMAL RNA SUBUNIT ACCUMULATION PROTEIN YCED HOMOLOG 1, CHLOROPLASTIC"/>
    <property type="match status" value="1"/>
</dbReference>
<sequence length="198" mass="21148">MTGKIPRVSAISPSNVPGADPYVIDVRSLPRRPGSMMQVQRTFDAPERVGVEMIGIPAGGQVDLDLRLESVSEGVLVSGTASAATEGQCGRCLEPISDRIELYLTELFAYPDSATEQTTDEEDVARLIDDEVDLEQVIIDAVGTDLPLTPLCTPDCPGLCVECGIRLADAEPGHSHERIDPRWAGLAEKFGTGEGQGE</sequence>